<keyword evidence="2" id="KW-1185">Reference proteome</keyword>
<accession>A0A7L4ZJU2</accession>
<dbReference type="KEGG" id="kan:IMCC3317_22720"/>
<name>A0A7L4ZJU2_9FLAO</name>
<dbReference type="AlphaFoldDB" id="A0A7L4ZJU2"/>
<proteinExistence type="predicted"/>
<sequence>MYFLLYTHNQLVEGKEKAAIYDLENSTITNIPNVIVPIIEEMRSKTVDEIKQKHAPDNPEIIDKYVHYFLEKELGFYTTEPSRFPKLDTNFQYPGTIQNAIIESNLNTYDEIKVLNDLDELGCRYVEMRLVIETEAAVLKLHKILTACATSIFIYVDILIQYNSICTEEFVTDLQKRYPKIGKILVYNAPKNEEISDSISFVEDSFQALEIAQKQTSKYIVNIAFFCESLQFNTTYNKKVSINLKGQIKNILKDTHDYGNVNTTNLIDVCTSAEFQKWWQITPDKIEQLKDNPLRYALFNPFPLKEIAPNKFQILDV</sequence>
<dbReference type="Proteomes" id="UP000464657">
    <property type="component" value="Chromosome"/>
</dbReference>
<dbReference type="OrthoDB" id="1073749at2"/>
<evidence type="ECO:0000313" key="2">
    <source>
        <dbReference type="Proteomes" id="UP000464657"/>
    </source>
</evidence>
<organism evidence="1 2">
    <name type="scientific">Kordia antarctica</name>
    <dbReference type="NCBI Taxonomy" id="1218801"/>
    <lineage>
        <taxon>Bacteria</taxon>
        <taxon>Pseudomonadati</taxon>
        <taxon>Bacteroidota</taxon>
        <taxon>Flavobacteriia</taxon>
        <taxon>Flavobacteriales</taxon>
        <taxon>Flavobacteriaceae</taxon>
        <taxon>Kordia</taxon>
    </lineage>
</organism>
<dbReference type="EMBL" id="CP019288">
    <property type="protein sequence ID" value="QHI36902.1"/>
    <property type="molecule type" value="Genomic_DNA"/>
</dbReference>
<evidence type="ECO:0000313" key="1">
    <source>
        <dbReference type="EMBL" id="QHI36902.1"/>
    </source>
</evidence>
<dbReference type="RefSeq" id="WP_160129571.1">
    <property type="nucleotide sequence ID" value="NZ_CP019288.1"/>
</dbReference>
<protein>
    <submittedName>
        <fullName evidence="1">Uncharacterized protein</fullName>
    </submittedName>
</protein>
<reference evidence="1 2" key="1">
    <citation type="journal article" date="2013" name="Int. J. Syst. Evol. Microbiol.">
        <title>Kordia antarctica sp. nov., isolated from Antarctic seawater.</title>
        <authorList>
            <person name="Baek K."/>
            <person name="Choi A."/>
            <person name="Kang I."/>
            <person name="Lee K."/>
            <person name="Cho J.C."/>
        </authorList>
    </citation>
    <scope>NUCLEOTIDE SEQUENCE [LARGE SCALE GENOMIC DNA]</scope>
    <source>
        <strain evidence="1 2">IMCC3317</strain>
    </source>
</reference>
<gene>
    <name evidence="1" type="ORF">IMCC3317_22720</name>
</gene>